<dbReference type="InterPro" id="IPR003439">
    <property type="entry name" value="ABC_transporter-like_ATP-bd"/>
</dbReference>
<evidence type="ECO:0000256" key="8">
    <source>
        <dbReference type="ARBA" id="ARBA00023136"/>
    </source>
</evidence>
<keyword evidence="6 12" id="KW-0067">ATP-binding</keyword>
<feature type="transmembrane region" description="Helical" evidence="9">
    <location>
        <begin position="155"/>
        <end position="173"/>
    </location>
</feature>
<evidence type="ECO:0000256" key="1">
    <source>
        <dbReference type="ARBA" id="ARBA00004651"/>
    </source>
</evidence>
<organism evidence="12 13">
    <name type="scientific">Candidatus Merdivicinus excrementipullorum</name>
    <dbReference type="NCBI Taxonomy" id="2840867"/>
    <lineage>
        <taxon>Bacteria</taxon>
        <taxon>Bacillati</taxon>
        <taxon>Bacillota</taxon>
        <taxon>Clostridia</taxon>
        <taxon>Eubacteriales</taxon>
        <taxon>Oscillospiraceae</taxon>
        <taxon>Oscillospiraceae incertae sedis</taxon>
        <taxon>Candidatus Merdivicinus</taxon>
    </lineage>
</organism>
<dbReference type="GO" id="GO:0005524">
    <property type="term" value="F:ATP binding"/>
    <property type="evidence" value="ECO:0007669"/>
    <property type="project" value="UniProtKB-KW"/>
</dbReference>
<keyword evidence="4 9" id="KW-0812">Transmembrane</keyword>
<dbReference type="InterPro" id="IPR017871">
    <property type="entry name" value="ABC_transporter-like_CS"/>
</dbReference>
<dbReference type="PROSITE" id="PS50893">
    <property type="entry name" value="ABC_TRANSPORTER_2"/>
    <property type="match status" value="1"/>
</dbReference>
<comment type="caution">
    <text evidence="12">The sequence shown here is derived from an EMBL/GenBank/DDBJ whole genome shotgun (WGS) entry which is preliminary data.</text>
</comment>
<keyword evidence="7 9" id="KW-1133">Transmembrane helix</keyword>
<feature type="transmembrane region" description="Helical" evidence="9">
    <location>
        <begin position="238"/>
        <end position="260"/>
    </location>
</feature>
<dbReference type="SUPFAM" id="SSF52540">
    <property type="entry name" value="P-loop containing nucleoside triphosphate hydrolases"/>
    <property type="match status" value="1"/>
</dbReference>
<evidence type="ECO:0000256" key="7">
    <source>
        <dbReference type="ARBA" id="ARBA00022989"/>
    </source>
</evidence>
<dbReference type="GO" id="GO:0015421">
    <property type="term" value="F:ABC-type oligopeptide transporter activity"/>
    <property type="evidence" value="ECO:0007669"/>
    <property type="project" value="TreeGrafter"/>
</dbReference>
<dbReference type="Gene3D" id="3.40.50.300">
    <property type="entry name" value="P-loop containing nucleotide triphosphate hydrolases"/>
    <property type="match status" value="1"/>
</dbReference>
<dbReference type="Proteomes" id="UP000824002">
    <property type="component" value="Unassembled WGS sequence"/>
</dbReference>
<keyword evidence="8 9" id="KW-0472">Membrane</keyword>
<keyword evidence="3" id="KW-1003">Cell membrane</keyword>
<dbReference type="InterPro" id="IPR011527">
    <property type="entry name" value="ABC1_TM_dom"/>
</dbReference>
<feature type="transmembrane region" description="Helical" evidence="9">
    <location>
        <begin position="52"/>
        <end position="73"/>
    </location>
</feature>
<feature type="domain" description="ABC transporter" evidence="10">
    <location>
        <begin position="330"/>
        <end position="563"/>
    </location>
</feature>
<evidence type="ECO:0000256" key="4">
    <source>
        <dbReference type="ARBA" id="ARBA00022692"/>
    </source>
</evidence>
<dbReference type="Gene3D" id="1.20.1560.10">
    <property type="entry name" value="ABC transporter type 1, transmembrane domain"/>
    <property type="match status" value="1"/>
</dbReference>
<evidence type="ECO:0000259" key="10">
    <source>
        <dbReference type="PROSITE" id="PS50893"/>
    </source>
</evidence>
<evidence type="ECO:0000256" key="2">
    <source>
        <dbReference type="ARBA" id="ARBA00022448"/>
    </source>
</evidence>
<dbReference type="Pfam" id="PF00005">
    <property type="entry name" value="ABC_tran"/>
    <property type="match status" value="1"/>
</dbReference>
<feature type="transmembrane region" description="Helical" evidence="9">
    <location>
        <begin position="133"/>
        <end position="149"/>
    </location>
</feature>
<keyword evidence="2" id="KW-0813">Transport</keyword>
<dbReference type="GO" id="GO:0005886">
    <property type="term" value="C:plasma membrane"/>
    <property type="evidence" value="ECO:0007669"/>
    <property type="project" value="UniProtKB-SubCell"/>
</dbReference>
<accession>A0A9D1FMK1</accession>
<comment type="subcellular location">
    <subcellularLocation>
        <location evidence="1">Cell membrane</location>
        <topology evidence="1">Multi-pass membrane protein</topology>
    </subcellularLocation>
</comment>
<dbReference type="InterPro" id="IPR027417">
    <property type="entry name" value="P-loop_NTPase"/>
</dbReference>
<proteinExistence type="predicted"/>
<evidence type="ECO:0000256" key="5">
    <source>
        <dbReference type="ARBA" id="ARBA00022741"/>
    </source>
</evidence>
<evidence type="ECO:0000256" key="6">
    <source>
        <dbReference type="ARBA" id="ARBA00022840"/>
    </source>
</evidence>
<evidence type="ECO:0000256" key="3">
    <source>
        <dbReference type="ARBA" id="ARBA00022475"/>
    </source>
</evidence>
<dbReference type="FunFam" id="3.40.50.300:FF:000221">
    <property type="entry name" value="Multidrug ABC transporter ATP-binding protein"/>
    <property type="match status" value="1"/>
</dbReference>
<feature type="transmembrane region" description="Helical" evidence="9">
    <location>
        <begin position="272"/>
        <end position="289"/>
    </location>
</feature>
<dbReference type="PROSITE" id="PS50929">
    <property type="entry name" value="ABC_TM1F"/>
    <property type="match status" value="1"/>
</dbReference>
<feature type="transmembrane region" description="Helical" evidence="9">
    <location>
        <begin position="21"/>
        <end position="40"/>
    </location>
</feature>
<sequence length="571" mass="62923">MRMLFSYLRPYVWKMTGGMTIKFIGAIMDLLIPWCLAYIIDNVIPTRSIGLIFLWGGIMLFCSVAAWLTNVMANRIAGWVSKCTVENIRHDLFHKISGLSCAQVDGFSIPSLISRITSDSYNIHSMVGMMQRLGIRAPILLIGGIVVTLTLEPVLALLLVATLPFLAVILVVVSRKGVPLYTSLQKGVDRMVQVVRENIIGIRVIKALSKTDYEKNRFDEVNQDVVGREKKAGLTMAVTNPSVNLILNLGLTLIILVGAYRVNAGVSQAGKIIAFMSYFTIILNAMLSVNRMFVMYSKGSASAGRISQVLDTLEDLQVKEGEQDDREEHVAFRHVSFSYSGTEETLSDISFSLKKGETLGIIGATGSGKTAIINLLMRLYEADSGKIFIDGREVSSIPPEELHTKFGIVFQHDVLFADTVAENISFGRDIPPERLEEAARDAQALEFINELPGRFDYELAIKGSNLSGGQKQRLLIARALAGKPEILVLDDSSSALDYKTDSQLRQAIREHYAGTTTIIIAQRISSILHADHILVLEDGKEIGYGAHEELLEECENYREISESQMGGGNVA</sequence>
<dbReference type="InterPro" id="IPR036640">
    <property type="entry name" value="ABC1_TM_sf"/>
</dbReference>
<evidence type="ECO:0000259" key="11">
    <source>
        <dbReference type="PROSITE" id="PS50929"/>
    </source>
</evidence>
<feature type="domain" description="ABC transmembrane type-1" evidence="11">
    <location>
        <begin position="23"/>
        <end position="298"/>
    </location>
</feature>
<evidence type="ECO:0000313" key="13">
    <source>
        <dbReference type="Proteomes" id="UP000824002"/>
    </source>
</evidence>
<reference evidence="12" key="2">
    <citation type="journal article" date="2021" name="PeerJ">
        <title>Extensive microbial diversity within the chicken gut microbiome revealed by metagenomics and culture.</title>
        <authorList>
            <person name="Gilroy R."/>
            <person name="Ravi A."/>
            <person name="Getino M."/>
            <person name="Pursley I."/>
            <person name="Horton D.L."/>
            <person name="Alikhan N.F."/>
            <person name="Baker D."/>
            <person name="Gharbi K."/>
            <person name="Hall N."/>
            <person name="Watson M."/>
            <person name="Adriaenssens E.M."/>
            <person name="Foster-Nyarko E."/>
            <person name="Jarju S."/>
            <person name="Secka A."/>
            <person name="Antonio M."/>
            <person name="Oren A."/>
            <person name="Chaudhuri R.R."/>
            <person name="La Ragione R."/>
            <person name="Hildebrand F."/>
            <person name="Pallen M.J."/>
        </authorList>
    </citation>
    <scope>NUCLEOTIDE SEQUENCE</scope>
    <source>
        <strain evidence="12">CHK199-13235</strain>
    </source>
</reference>
<gene>
    <name evidence="12" type="ORF">IAB51_06635</name>
</gene>
<dbReference type="PANTHER" id="PTHR43394:SF1">
    <property type="entry name" value="ATP-BINDING CASSETTE SUB-FAMILY B MEMBER 10, MITOCHONDRIAL"/>
    <property type="match status" value="1"/>
</dbReference>
<reference evidence="12" key="1">
    <citation type="submission" date="2020-10" db="EMBL/GenBank/DDBJ databases">
        <authorList>
            <person name="Gilroy R."/>
        </authorList>
    </citation>
    <scope>NUCLEOTIDE SEQUENCE</scope>
    <source>
        <strain evidence="12">CHK199-13235</strain>
    </source>
</reference>
<name>A0A9D1FMK1_9FIRM</name>
<protein>
    <submittedName>
        <fullName evidence="12">ABC transporter ATP-binding protein</fullName>
    </submittedName>
</protein>
<evidence type="ECO:0000313" key="12">
    <source>
        <dbReference type="EMBL" id="HIS76474.1"/>
    </source>
</evidence>
<dbReference type="AlphaFoldDB" id="A0A9D1FMK1"/>
<dbReference type="InterPro" id="IPR039421">
    <property type="entry name" value="Type_1_exporter"/>
</dbReference>
<dbReference type="EMBL" id="DVJP01000043">
    <property type="protein sequence ID" value="HIS76474.1"/>
    <property type="molecule type" value="Genomic_DNA"/>
</dbReference>
<dbReference type="Pfam" id="PF00664">
    <property type="entry name" value="ABC_membrane"/>
    <property type="match status" value="1"/>
</dbReference>
<dbReference type="GO" id="GO:0016887">
    <property type="term" value="F:ATP hydrolysis activity"/>
    <property type="evidence" value="ECO:0007669"/>
    <property type="project" value="InterPro"/>
</dbReference>
<dbReference type="PROSITE" id="PS00211">
    <property type="entry name" value="ABC_TRANSPORTER_1"/>
    <property type="match status" value="1"/>
</dbReference>
<dbReference type="PANTHER" id="PTHR43394">
    <property type="entry name" value="ATP-DEPENDENT PERMEASE MDL1, MITOCHONDRIAL"/>
    <property type="match status" value="1"/>
</dbReference>
<dbReference type="SUPFAM" id="SSF90123">
    <property type="entry name" value="ABC transporter transmembrane region"/>
    <property type="match status" value="1"/>
</dbReference>
<dbReference type="InterPro" id="IPR003593">
    <property type="entry name" value="AAA+_ATPase"/>
</dbReference>
<evidence type="ECO:0000256" key="9">
    <source>
        <dbReference type="SAM" id="Phobius"/>
    </source>
</evidence>
<keyword evidence="5" id="KW-0547">Nucleotide-binding</keyword>
<dbReference type="SMART" id="SM00382">
    <property type="entry name" value="AAA"/>
    <property type="match status" value="1"/>
</dbReference>
<dbReference type="CDD" id="cd18548">
    <property type="entry name" value="ABC_6TM_Tm287_like"/>
    <property type="match status" value="1"/>
</dbReference>